<evidence type="ECO:0000313" key="1">
    <source>
        <dbReference type="EMBL" id="MBW4661050.1"/>
    </source>
</evidence>
<reference evidence="1" key="1">
    <citation type="submission" date="2021-05" db="EMBL/GenBank/DDBJ databases">
        <authorList>
            <person name="Pietrasiak N."/>
            <person name="Ward R."/>
            <person name="Stajich J.E."/>
            <person name="Kurbessoian T."/>
        </authorList>
    </citation>
    <scope>NUCLEOTIDE SEQUENCE</scope>
    <source>
        <strain evidence="1">UHER 2000/2452</strain>
    </source>
</reference>
<organism evidence="1 2">
    <name type="scientific">Drouetiella hepatica Uher 2000/2452</name>
    <dbReference type="NCBI Taxonomy" id="904376"/>
    <lineage>
        <taxon>Bacteria</taxon>
        <taxon>Bacillati</taxon>
        <taxon>Cyanobacteriota</taxon>
        <taxon>Cyanophyceae</taxon>
        <taxon>Oculatellales</taxon>
        <taxon>Oculatellaceae</taxon>
        <taxon>Drouetiella</taxon>
    </lineage>
</organism>
<dbReference type="Proteomes" id="UP000757435">
    <property type="component" value="Unassembled WGS sequence"/>
</dbReference>
<name>A0A951QFS6_9CYAN</name>
<evidence type="ECO:0000313" key="2">
    <source>
        <dbReference type="Proteomes" id="UP000757435"/>
    </source>
</evidence>
<dbReference type="EMBL" id="JAHHHD010000029">
    <property type="protein sequence ID" value="MBW4661050.1"/>
    <property type="molecule type" value="Genomic_DNA"/>
</dbReference>
<protein>
    <submittedName>
        <fullName evidence="1">Uncharacterized protein</fullName>
    </submittedName>
</protein>
<accession>A0A951QFS6</accession>
<sequence>MRTSKASQAAEREAIASRIVEIRGSGDVLQGCRLDMKYPGGTASRAAKVTRKYAQLSSGRGNLLPNGRKSQYVALDDIPKMQMAIVRGNEITRLSKRLRQLEAIGG</sequence>
<proteinExistence type="predicted"/>
<gene>
    <name evidence="1" type="ORF">KME15_20435</name>
</gene>
<reference evidence="1" key="2">
    <citation type="journal article" date="2022" name="Microbiol. Resour. Announc.">
        <title>Metagenome Sequencing to Explore Phylogenomics of Terrestrial Cyanobacteria.</title>
        <authorList>
            <person name="Ward R.D."/>
            <person name="Stajich J.E."/>
            <person name="Johansen J.R."/>
            <person name="Huntemann M."/>
            <person name="Clum A."/>
            <person name="Foster B."/>
            <person name="Foster B."/>
            <person name="Roux S."/>
            <person name="Palaniappan K."/>
            <person name="Varghese N."/>
            <person name="Mukherjee S."/>
            <person name="Reddy T.B.K."/>
            <person name="Daum C."/>
            <person name="Copeland A."/>
            <person name="Chen I.A."/>
            <person name="Ivanova N.N."/>
            <person name="Kyrpides N.C."/>
            <person name="Shapiro N."/>
            <person name="Eloe-Fadrosh E.A."/>
            <person name="Pietrasiak N."/>
        </authorList>
    </citation>
    <scope>NUCLEOTIDE SEQUENCE</scope>
    <source>
        <strain evidence="1">UHER 2000/2452</strain>
    </source>
</reference>
<comment type="caution">
    <text evidence="1">The sequence shown here is derived from an EMBL/GenBank/DDBJ whole genome shotgun (WGS) entry which is preliminary data.</text>
</comment>
<dbReference type="AlphaFoldDB" id="A0A951QFS6"/>